<organism evidence="1 2">
    <name type="scientific">Klebsiella phage Mineola</name>
    <dbReference type="NCBI Taxonomy" id="2234047"/>
    <lineage>
        <taxon>Viruses</taxon>
        <taxon>Duplodnaviria</taxon>
        <taxon>Heunggongvirae</taxon>
        <taxon>Uroviricota</taxon>
        <taxon>Caudoviricetes</taxon>
        <taxon>Pantevenvirales</taxon>
        <taxon>Straboviridae</taxon>
        <taxon>Tevenvirinae</taxon>
        <taxon>Jiaodavirus</taxon>
        <taxon>Jiaodavirus mineola</taxon>
    </lineage>
</organism>
<protein>
    <submittedName>
        <fullName evidence="1">Uncharacterized protein</fullName>
    </submittedName>
</protein>
<accession>A0A2Z4QAZ9</accession>
<evidence type="ECO:0000313" key="1">
    <source>
        <dbReference type="EMBL" id="AWY07111.1"/>
    </source>
</evidence>
<dbReference type="EMBL" id="MH333064">
    <property type="protein sequence ID" value="AWY07111.1"/>
    <property type="molecule type" value="Genomic_DNA"/>
</dbReference>
<reference evidence="2" key="1">
    <citation type="submission" date="2018-05" db="EMBL/GenBank/DDBJ databases">
        <title>Complete Genome of Klebsiella pneumoniae Myophage Mineola.</title>
        <authorList>
            <person name="Boeckman J.X."/>
            <person name="Lessor L."/>
            <person name="Liu M."/>
            <person name="Gill J."/>
        </authorList>
    </citation>
    <scope>NUCLEOTIDE SEQUENCE [LARGE SCALE GENOMIC DNA]</scope>
</reference>
<gene>
    <name evidence="1" type="ORF">CPT_Mineola_216</name>
</gene>
<proteinExistence type="predicted"/>
<name>A0A2Z4QAZ9_9CAUD</name>
<keyword evidence="2" id="KW-1185">Reference proteome</keyword>
<sequence length="49" mass="5708">MQLENKRQVHATPRRWPIGSTPQGLYIHRCISYPREIGPGTFKLTVCNR</sequence>
<evidence type="ECO:0000313" key="2">
    <source>
        <dbReference type="Proteomes" id="UP000251198"/>
    </source>
</evidence>
<dbReference type="Proteomes" id="UP000251198">
    <property type="component" value="Segment"/>
</dbReference>